<feature type="non-terminal residue" evidence="1">
    <location>
        <position position="1"/>
    </location>
</feature>
<dbReference type="EMBL" id="JABSTQ010005063">
    <property type="protein sequence ID" value="KAG0440267.1"/>
    <property type="molecule type" value="Genomic_DNA"/>
</dbReference>
<protein>
    <submittedName>
        <fullName evidence="1">Uncharacterized protein</fullName>
    </submittedName>
</protein>
<proteinExistence type="predicted"/>
<name>A0AC60QSD1_IXOPE</name>
<comment type="caution">
    <text evidence="1">The sequence shown here is derived from an EMBL/GenBank/DDBJ whole genome shotgun (WGS) entry which is preliminary data.</text>
</comment>
<evidence type="ECO:0000313" key="2">
    <source>
        <dbReference type="Proteomes" id="UP000805193"/>
    </source>
</evidence>
<evidence type="ECO:0000313" key="1">
    <source>
        <dbReference type="EMBL" id="KAG0440267.1"/>
    </source>
</evidence>
<accession>A0AC60QSD1</accession>
<organism evidence="1 2">
    <name type="scientific">Ixodes persulcatus</name>
    <name type="common">Taiga tick</name>
    <dbReference type="NCBI Taxonomy" id="34615"/>
    <lineage>
        <taxon>Eukaryota</taxon>
        <taxon>Metazoa</taxon>
        <taxon>Ecdysozoa</taxon>
        <taxon>Arthropoda</taxon>
        <taxon>Chelicerata</taxon>
        <taxon>Arachnida</taxon>
        <taxon>Acari</taxon>
        <taxon>Parasitiformes</taxon>
        <taxon>Ixodida</taxon>
        <taxon>Ixodoidea</taxon>
        <taxon>Ixodidae</taxon>
        <taxon>Ixodinae</taxon>
        <taxon>Ixodes</taxon>
    </lineage>
</organism>
<keyword evidence="2" id="KW-1185">Reference proteome</keyword>
<sequence>KKTKQDNVVSKSCSSNSSVSEDLRVANSGERDNDGGDIERQPTVSDVFAELLAGQKKMAQDIAEIKLFHQSVNSRFDALEARVAALESSSATPSVPCAFCDNLLRELKS</sequence>
<gene>
    <name evidence="1" type="ORF">HPB47_016355</name>
</gene>
<reference evidence="1 2" key="1">
    <citation type="journal article" date="2020" name="Cell">
        <title>Large-Scale Comparative Analyses of Tick Genomes Elucidate Their Genetic Diversity and Vector Capacities.</title>
        <authorList>
            <consortium name="Tick Genome and Microbiome Consortium (TIGMIC)"/>
            <person name="Jia N."/>
            <person name="Wang J."/>
            <person name="Shi W."/>
            <person name="Du L."/>
            <person name="Sun Y."/>
            <person name="Zhan W."/>
            <person name="Jiang J.F."/>
            <person name="Wang Q."/>
            <person name="Zhang B."/>
            <person name="Ji P."/>
            <person name="Bell-Sakyi L."/>
            <person name="Cui X.M."/>
            <person name="Yuan T.T."/>
            <person name="Jiang B.G."/>
            <person name="Yang W.F."/>
            <person name="Lam T.T."/>
            <person name="Chang Q.C."/>
            <person name="Ding S.J."/>
            <person name="Wang X.J."/>
            <person name="Zhu J.G."/>
            <person name="Ruan X.D."/>
            <person name="Zhao L."/>
            <person name="Wei J.T."/>
            <person name="Ye R.Z."/>
            <person name="Que T.C."/>
            <person name="Du C.H."/>
            <person name="Zhou Y.H."/>
            <person name="Cheng J.X."/>
            <person name="Dai P.F."/>
            <person name="Guo W.B."/>
            <person name="Han X.H."/>
            <person name="Huang E.J."/>
            <person name="Li L.F."/>
            <person name="Wei W."/>
            <person name="Gao Y.C."/>
            <person name="Liu J.Z."/>
            <person name="Shao H.Z."/>
            <person name="Wang X."/>
            <person name="Wang C.C."/>
            <person name="Yang T.C."/>
            <person name="Huo Q.B."/>
            <person name="Li W."/>
            <person name="Chen H.Y."/>
            <person name="Chen S.E."/>
            <person name="Zhou L.G."/>
            <person name="Ni X.B."/>
            <person name="Tian J.H."/>
            <person name="Sheng Y."/>
            <person name="Liu T."/>
            <person name="Pan Y.S."/>
            <person name="Xia L.Y."/>
            <person name="Li J."/>
            <person name="Zhao F."/>
            <person name="Cao W.C."/>
        </authorList>
    </citation>
    <scope>NUCLEOTIDE SEQUENCE [LARGE SCALE GENOMIC DNA]</scope>
    <source>
        <strain evidence="1">Iper-2018</strain>
    </source>
</reference>
<dbReference type="Proteomes" id="UP000805193">
    <property type="component" value="Unassembled WGS sequence"/>
</dbReference>
<feature type="non-terminal residue" evidence="1">
    <location>
        <position position="109"/>
    </location>
</feature>